<sequence length="170" mass="18372">MKTSADGKKKWAMLLTKPAGPIPTATELNAGIDFSCVVLESDITWSPTASDRFNEKVSCQKGNAQALGASNYETALTFVREWLTTGSGADVAELDAAYQAVMVKDTTVWIYMRETDKDSTEDWAAGDEIFLGGELKTDSPTRPGNDGNIKRRVEFLGQNMVSEVLVPAGA</sequence>
<gene>
    <name evidence="1" type="ORF">ANI01nite_19350</name>
</gene>
<organism evidence="1 2">
    <name type="scientific">Glutamicibacter nicotianae</name>
    <name type="common">Arthrobacter nicotianae</name>
    <dbReference type="NCBI Taxonomy" id="37929"/>
    <lineage>
        <taxon>Bacteria</taxon>
        <taxon>Bacillati</taxon>
        <taxon>Actinomycetota</taxon>
        <taxon>Actinomycetes</taxon>
        <taxon>Micrococcales</taxon>
        <taxon>Micrococcaceae</taxon>
        <taxon>Glutamicibacter</taxon>
    </lineage>
</organism>
<dbReference type="InterPro" id="IPR058009">
    <property type="entry name" value="TTP_Phage_16"/>
</dbReference>
<evidence type="ECO:0000313" key="1">
    <source>
        <dbReference type="EMBL" id="GEC12732.1"/>
    </source>
</evidence>
<reference evidence="1 2" key="1">
    <citation type="submission" date="2019-06" db="EMBL/GenBank/DDBJ databases">
        <title>Whole genome shotgun sequence of Glutamicibacter nicotianae NBRC 14234.</title>
        <authorList>
            <person name="Hosoyama A."/>
            <person name="Uohara A."/>
            <person name="Ohji S."/>
            <person name="Ichikawa N."/>
        </authorList>
    </citation>
    <scope>NUCLEOTIDE SEQUENCE [LARGE SCALE GENOMIC DNA]</scope>
    <source>
        <strain evidence="1 2">NBRC 14234</strain>
    </source>
</reference>
<dbReference type="RefSeq" id="WP_141357680.1">
    <property type="nucleotide sequence ID" value="NZ_BAAAWM010000001.1"/>
</dbReference>
<accession>A0ABQ0RLM8</accession>
<dbReference type="EMBL" id="BJNE01000007">
    <property type="protein sequence ID" value="GEC12732.1"/>
    <property type="molecule type" value="Genomic_DNA"/>
</dbReference>
<dbReference type="Pfam" id="PF25595">
    <property type="entry name" value="Phage_TTP_16"/>
    <property type="match status" value="1"/>
</dbReference>
<name>A0ABQ0RLM8_GLUNI</name>
<protein>
    <recommendedName>
        <fullName evidence="3">Major tail protein</fullName>
    </recommendedName>
</protein>
<evidence type="ECO:0000313" key="2">
    <source>
        <dbReference type="Proteomes" id="UP000316242"/>
    </source>
</evidence>
<comment type="caution">
    <text evidence="1">The sequence shown here is derived from an EMBL/GenBank/DDBJ whole genome shotgun (WGS) entry which is preliminary data.</text>
</comment>
<proteinExistence type="predicted"/>
<dbReference type="Proteomes" id="UP000316242">
    <property type="component" value="Unassembled WGS sequence"/>
</dbReference>
<evidence type="ECO:0008006" key="3">
    <source>
        <dbReference type="Google" id="ProtNLM"/>
    </source>
</evidence>
<keyword evidence="2" id="KW-1185">Reference proteome</keyword>